<dbReference type="InterPro" id="IPR014720">
    <property type="entry name" value="dsRBD_dom"/>
</dbReference>
<dbReference type="GO" id="GO:0005634">
    <property type="term" value="C:nucleus"/>
    <property type="evidence" value="ECO:0007669"/>
    <property type="project" value="TreeGrafter"/>
</dbReference>
<dbReference type="PANTHER" id="PTHR11207:SF0">
    <property type="entry name" value="RIBONUCLEASE 3"/>
    <property type="match status" value="1"/>
</dbReference>
<dbReference type="Pfam" id="PF00035">
    <property type="entry name" value="dsrm"/>
    <property type="match status" value="1"/>
</dbReference>
<keyword evidence="7" id="KW-0812">Transmembrane</keyword>
<name>A0A6A4HLM2_9AGAR</name>
<dbReference type="InterPro" id="IPR000999">
    <property type="entry name" value="RNase_III_dom"/>
</dbReference>
<evidence type="ECO:0000256" key="6">
    <source>
        <dbReference type="SAM" id="MobiDB-lite"/>
    </source>
</evidence>
<feature type="region of interest" description="Disordered" evidence="6">
    <location>
        <begin position="177"/>
        <end position="221"/>
    </location>
</feature>
<proteinExistence type="predicted"/>
<dbReference type="InterPro" id="IPR036389">
    <property type="entry name" value="RNase_III_sf"/>
</dbReference>
<feature type="transmembrane region" description="Helical" evidence="7">
    <location>
        <begin position="143"/>
        <end position="164"/>
    </location>
</feature>
<evidence type="ECO:0000313" key="11">
    <source>
        <dbReference type="Proteomes" id="UP000799118"/>
    </source>
</evidence>
<keyword evidence="2" id="KW-0255">Endonuclease</keyword>
<dbReference type="PROSITE" id="PS50142">
    <property type="entry name" value="RNASE_3_2"/>
    <property type="match status" value="1"/>
</dbReference>
<evidence type="ECO:0000256" key="3">
    <source>
        <dbReference type="ARBA" id="ARBA00022801"/>
    </source>
</evidence>
<evidence type="ECO:0000256" key="2">
    <source>
        <dbReference type="ARBA" id="ARBA00022759"/>
    </source>
</evidence>
<evidence type="ECO:0000256" key="5">
    <source>
        <dbReference type="PROSITE-ProRule" id="PRU00266"/>
    </source>
</evidence>
<reference evidence="10" key="1">
    <citation type="journal article" date="2019" name="Environ. Microbiol.">
        <title>Fungal ecological strategies reflected in gene transcription - a case study of two litter decomposers.</title>
        <authorList>
            <person name="Barbi F."/>
            <person name="Kohler A."/>
            <person name="Barry K."/>
            <person name="Baskaran P."/>
            <person name="Daum C."/>
            <person name="Fauchery L."/>
            <person name="Ihrmark K."/>
            <person name="Kuo A."/>
            <person name="LaButti K."/>
            <person name="Lipzen A."/>
            <person name="Morin E."/>
            <person name="Grigoriev I.V."/>
            <person name="Henrissat B."/>
            <person name="Lindahl B."/>
            <person name="Martin F."/>
        </authorList>
    </citation>
    <scope>NUCLEOTIDE SEQUENCE</scope>
    <source>
        <strain evidence="10">JB14</strain>
    </source>
</reference>
<dbReference type="PROSITE" id="PS50137">
    <property type="entry name" value="DS_RBD"/>
    <property type="match status" value="1"/>
</dbReference>
<keyword evidence="7" id="KW-1133">Transmembrane helix</keyword>
<keyword evidence="11" id="KW-1185">Reference proteome</keyword>
<dbReference type="SMART" id="SM00535">
    <property type="entry name" value="RIBOc"/>
    <property type="match status" value="1"/>
</dbReference>
<keyword evidence="4 5" id="KW-0694">RNA-binding</keyword>
<dbReference type="GO" id="GO:0010468">
    <property type="term" value="P:regulation of gene expression"/>
    <property type="evidence" value="ECO:0007669"/>
    <property type="project" value="TreeGrafter"/>
</dbReference>
<dbReference type="GO" id="GO:0006396">
    <property type="term" value="P:RNA processing"/>
    <property type="evidence" value="ECO:0007669"/>
    <property type="project" value="InterPro"/>
</dbReference>
<organism evidence="10 11">
    <name type="scientific">Gymnopus androsaceus JB14</name>
    <dbReference type="NCBI Taxonomy" id="1447944"/>
    <lineage>
        <taxon>Eukaryota</taxon>
        <taxon>Fungi</taxon>
        <taxon>Dikarya</taxon>
        <taxon>Basidiomycota</taxon>
        <taxon>Agaricomycotina</taxon>
        <taxon>Agaricomycetes</taxon>
        <taxon>Agaricomycetidae</taxon>
        <taxon>Agaricales</taxon>
        <taxon>Marasmiineae</taxon>
        <taxon>Omphalotaceae</taxon>
        <taxon>Gymnopus</taxon>
    </lineage>
</organism>
<dbReference type="GO" id="GO:0004525">
    <property type="term" value="F:ribonuclease III activity"/>
    <property type="evidence" value="ECO:0007669"/>
    <property type="project" value="InterPro"/>
</dbReference>
<dbReference type="AlphaFoldDB" id="A0A6A4HLM2"/>
<dbReference type="SUPFAM" id="SSF54768">
    <property type="entry name" value="dsRNA-binding domain-like"/>
    <property type="match status" value="1"/>
</dbReference>
<dbReference type="EMBL" id="ML769482">
    <property type="protein sequence ID" value="KAE9398481.1"/>
    <property type="molecule type" value="Genomic_DNA"/>
</dbReference>
<dbReference type="SUPFAM" id="SSF69065">
    <property type="entry name" value="RNase III domain-like"/>
    <property type="match status" value="1"/>
</dbReference>
<keyword evidence="3" id="KW-0378">Hydrolase</keyword>
<evidence type="ECO:0000259" key="8">
    <source>
        <dbReference type="PROSITE" id="PS50137"/>
    </source>
</evidence>
<keyword evidence="1" id="KW-0540">Nuclease</keyword>
<evidence type="ECO:0000313" key="10">
    <source>
        <dbReference type="EMBL" id="KAE9398481.1"/>
    </source>
</evidence>
<accession>A0A6A4HLM2</accession>
<dbReference type="Gene3D" id="3.30.160.20">
    <property type="match status" value="1"/>
</dbReference>
<dbReference type="OrthoDB" id="3353871at2759"/>
<evidence type="ECO:0000256" key="1">
    <source>
        <dbReference type="ARBA" id="ARBA00022722"/>
    </source>
</evidence>
<evidence type="ECO:0000259" key="9">
    <source>
        <dbReference type="PROSITE" id="PS50142"/>
    </source>
</evidence>
<feature type="domain" description="DRBM" evidence="8">
    <location>
        <begin position="225"/>
        <end position="288"/>
    </location>
</feature>
<dbReference type="CDD" id="cd00593">
    <property type="entry name" value="RIBOc"/>
    <property type="match status" value="1"/>
</dbReference>
<evidence type="ECO:0000256" key="7">
    <source>
        <dbReference type="SAM" id="Phobius"/>
    </source>
</evidence>
<sequence>MSATRAGSFSMVLVDDYPQQFYSSTKMNTQNIPPLPKIDGDVDLTLSVFTHPSLDSRYGADPRLYDNDRLAVLGEQVLTQAITHYLFSKQPPLNCDQIQIERASYLEEARIDRWLDAYDLKGKLRCAPEQAVQQDLKAMKRYFLTYVGAVFLLDGMLTVENWIVRLIDPGFISSSSAPAPAFQPPQPPQYYPSPPPPAPTNPPPPLPTFPPSSPSPSTSTSLSLLSLATVNQTAAQKHATISYINGPSTGPPHAPMWTVYCSVNGIKCGTGSGKNTKIAKEAAAREAYVFASPNTILLFTQRLGSSQWDGTERNIILRATGQSREFLAFF</sequence>
<feature type="domain" description="RNase III" evidence="9">
    <location>
        <begin position="38"/>
        <end position="155"/>
    </location>
</feature>
<dbReference type="GO" id="GO:0003725">
    <property type="term" value="F:double-stranded RNA binding"/>
    <property type="evidence" value="ECO:0007669"/>
    <property type="project" value="TreeGrafter"/>
</dbReference>
<evidence type="ECO:0008006" key="12">
    <source>
        <dbReference type="Google" id="ProtNLM"/>
    </source>
</evidence>
<feature type="non-terminal residue" evidence="10">
    <location>
        <position position="330"/>
    </location>
</feature>
<dbReference type="Gene3D" id="1.10.1520.10">
    <property type="entry name" value="Ribonuclease III domain"/>
    <property type="match status" value="1"/>
</dbReference>
<protein>
    <recommendedName>
        <fullName evidence="12">DRBM domain-containing protein</fullName>
    </recommendedName>
</protein>
<dbReference type="PANTHER" id="PTHR11207">
    <property type="entry name" value="RIBONUCLEASE III"/>
    <property type="match status" value="1"/>
</dbReference>
<evidence type="ECO:0000256" key="4">
    <source>
        <dbReference type="ARBA" id="ARBA00022884"/>
    </source>
</evidence>
<keyword evidence="7" id="KW-0472">Membrane</keyword>
<gene>
    <name evidence="10" type="ORF">BT96DRAFT_976409</name>
</gene>
<feature type="compositionally biased region" description="Pro residues" evidence="6">
    <location>
        <begin position="181"/>
        <end position="214"/>
    </location>
</feature>
<dbReference type="Proteomes" id="UP000799118">
    <property type="component" value="Unassembled WGS sequence"/>
</dbReference>